<dbReference type="RefSeq" id="WP_060813324.1">
    <property type="nucleotide sequence ID" value="NZ_JARPZP010000030.1"/>
</dbReference>
<reference evidence="1 2" key="1">
    <citation type="submission" date="2018-06" db="EMBL/GenBank/DDBJ databases">
        <authorList>
            <consortium name="Pathogen Informatics"/>
            <person name="Doyle S."/>
        </authorList>
    </citation>
    <scope>NUCLEOTIDE SEQUENCE [LARGE SCALE GENOMIC DNA]</scope>
    <source>
        <strain evidence="1 2">NCTC12360</strain>
    </source>
</reference>
<dbReference type="AlphaFoldDB" id="A0A376GWD6"/>
<sequence>MIKTKKIYAFIQSAQLSDNVMREQIANWFALVRLSFTPTSYYLNQKEIHSYDIAGVRSLLEGSIDEVNFELILTDGQNESSIHVVQEAVLQRHLFTFDVFQGSRELLLSYIKTTMEQGGLFSYIRAYDEFLNHNVESVEKRYNFQKPEEIAELPKRKNHAKEIVIDCNQFAGYDVFYNGFCLTSCWRMYFSEYYERVLPLVIIKDAQQVEQIQTMEEGVVMVELYRDPFQWDHPANLSYQRLFRDQIGVDQLTWDNGVGILREPFIEYAFGHQLIQTIQYQNDRLQPTVKRKATHFITRNFDLVREIYQERRVRGLLNAQAYFPWIDQEGMRMMDYIVLKPQLTLDNGLDAYEFYIRSHLEADYTTEHFEEYTVCLQFYLPQEAMTDIPIDELKDRMSDVRFGFLHRSKKYTWVNLKKETHRLRVYFMNMERLAEHQSISGNK</sequence>
<dbReference type="Proteomes" id="UP000254807">
    <property type="component" value="Unassembled WGS sequence"/>
</dbReference>
<protein>
    <submittedName>
        <fullName evidence="1">Uncharacterized protein</fullName>
    </submittedName>
</protein>
<keyword evidence="2" id="KW-1185">Reference proteome</keyword>
<dbReference type="OrthoDB" id="2188649at2"/>
<name>A0A376GWD6_ENTGA</name>
<dbReference type="EMBL" id="UFYW01000001">
    <property type="protein sequence ID" value="STD82002.1"/>
    <property type="molecule type" value="Genomic_DNA"/>
</dbReference>
<evidence type="ECO:0000313" key="1">
    <source>
        <dbReference type="EMBL" id="STD82002.1"/>
    </source>
</evidence>
<accession>A0A376GWD6</accession>
<organism evidence="1 2">
    <name type="scientific">Enterococcus gallinarum</name>
    <dbReference type="NCBI Taxonomy" id="1353"/>
    <lineage>
        <taxon>Bacteria</taxon>
        <taxon>Bacillati</taxon>
        <taxon>Bacillota</taxon>
        <taxon>Bacilli</taxon>
        <taxon>Lactobacillales</taxon>
        <taxon>Enterococcaceae</taxon>
        <taxon>Enterococcus</taxon>
    </lineage>
</organism>
<gene>
    <name evidence="1" type="ORF">NCTC12360_00421</name>
</gene>
<proteinExistence type="predicted"/>
<evidence type="ECO:0000313" key="2">
    <source>
        <dbReference type="Proteomes" id="UP000254807"/>
    </source>
</evidence>